<evidence type="ECO:0000259" key="22">
    <source>
        <dbReference type="PROSITE" id="PS50011"/>
    </source>
</evidence>
<keyword evidence="6 21" id="KW-0732">Signal</keyword>
<keyword evidence="12 20" id="KW-0472">Membrane</keyword>
<dbReference type="HOGENOM" id="CLU_000288_116_2_1"/>
<evidence type="ECO:0000256" key="12">
    <source>
        <dbReference type="ARBA" id="ARBA00023136"/>
    </source>
</evidence>
<feature type="chain" id="PRO_5004808222" description="Receptor-like serine/threonine-protein kinase" evidence="21">
    <location>
        <begin position="29"/>
        <end position="786"/>
    </location>
</feature>
<dbReference type="Gene3D" id="1.10.510.10">
    <property type="entry name" value="Transferase(Phosphotransferase) domain 1"/>
    <property type="match status" value="1"/>
</dbReference>
<evidence type="ECO:0000313" key="24">
    <source>
        <dbReference type="EMBL" id="ERN11623.1"/>
    </source>
</evidence>
<feature type="transmembrane region" description="Helical" evidence="20">
    <location>
        <begin position="440"/>
        <end position="464"/>
    </location>
</feature>
<dbReference type="Pfam" id="PF01453">
    <property type="entry name" value="B_lectin"/>
    <property type="match status" value="1"/>
</dbReference>
<keyword evidence="25" id="KW-1185">Reference proteome</keyword>
<evidence type="ECO:0000313" key="25">
    <source>
        <dbReference type="Proteomes" id="UP000017836"/>
    </source>
</evidence>
<dbReference type="FunFam" id="2.90.10.10:FF:000013">
    <property type="entry name" value="G-type lectin S-receptor-like serine/threonine-protein kinase LECRK1"/>
    <property type="match status" value="1"/>
</dbReference>
<evidence type="ECO:0000256" key="13">
    <source>
        <dbReference type="ARBA" id="ARBA00023157"/>
    </source>
</evidence>
<feature type="signal peptide" evidence="21">
    <location>
        <begin position="1"/>
        <end position="28"/>
    </location>
</feature>
<evidence type="ECO:0000256" key="20">
    <source>
        <dbReference type="SAM" id="Phobius"/>
    </source>
</evidence>
<dbReference type="OMA" id="NTAAWIS"/>
<evidence type="ECO:0000256" key="15">
    <source>
        <dbReference type="ARBA" id="ARBA00023180"/>
    </source>
</evidence>
<evidence type="ECO:0000256" key="5">
    <source>
        <dbReference type="ARBA" id="ARBA00022692"/>
    </source>
</evidence>
<evidence type="ECO:0000256" key="19">
    <source>
        <dbReference type="PROSITE-ProRule" id="PRU10141"/>
    </source>
</evidence>
<keyword evidence="13" id="KW-1015">Disulfide bond</keyword>
<accession>W1PU85</accession>
<dbReference type="FunFam" id="3.30.200.20:FF:000059">
    <property type="entry name" value="S-receptor-like serine/threonine-protein kinase"/>
    <property type="match status" value="1"/>
</dbReference>
<evidence type="ECO:0000256" key="4">
    <source>
        <dbReference type="ARBA" id="ARBA00022679"/>
    </source>
</evidence>
<keyword evidence="5 20" id="KW-0812">Transmembrane</keyword>
<evidence type="ECO:0000256" key="8">
    <source>
        <dbReference type="ARBA" id="ARBA00022741"/>
    </source>
</evidence>
<dbReference type="Pfam" id="PF00069">
    <property type="entry name" value="Pkinase"/>
    <property type="match status" value="1"/>
</dbReference>
<name>W1PU85_AMBTC</name>
<evidence type="ECO:0000256" key="21">
    <source>
        <dbReference type="SAM" id="SignalP"/>
    </source>
</evidence>
<organism evidence="24 25">
    <name type="scientific">Amborella trichopoda</name>
    <dbReference type="NCBI Taxonomy" id="13333"/>
    <lineage>
        <taxon>Eukaryota</taxon>
        <taxon>Viridiplantae</taxon>
        <taxon>Streptophyta</taxon>
        <taxon>Embryophyta</taxon>
        <taxon>Tracheophyta</taxon>
        <taxon>Spermatophyta</taxon>
        <taxon>Magnoliopsida</taxon>
        <taxon>Amborellales</taxon>
        <taxon>Amborellaceae</taxon>
        <taxon>Amborella</taxon>
    </lineage>
</organism>
<keyword evidence="2 18" id="KW-0723">Serine/threonine-protein kinase</keyword>
<evidence type="ECO:0000256" key="18">
    <source>
        <dbReference type="PIRNR" id="PIRNR000641"/>
    </source>
</evidence>
<comment type="subcellular location">
    <subcellularLocation>
        <location evidence="1">Membrane</location>
        <topology evidence="1">Single-pass type I membrane protein</topology>
    </subcellularLocation>
</comment>
<keyword evidence="4 18" id="KW-0808">Transferase</keyword>
<dbReference type="InterPro" id="IPR051343">
    <property type="entry name" value="G-type_lectin_kinases/EP1-like"/>
</dbReference>
<dbReference type="OrthoDB" id="5857966at2759"/>
<evidence type="ECO:0000256" key="11">
    <source>
        <dbReference type="ARBA" id="ARBA00022989"/>
    </source>
</evidence>
<evidence type="ECO:0000256" key="17">
    <source>
        <dbReference type="ARBA" id="ARBA00048679"/>
    </source>
</evidence>
<evidence type="ECO:0000259" key="23">
    <source>
        <dbReference type="PROSITE" id="PS50927"/>
    </source>
</evidence>
<dbReference type="CDD" id="cd00028">
    <property type="entry name" value="B_lectin"/>
    <property type="match status" value="1"/>
</dbReference>
<comment type="catalytic activity">
    <reaction evidence="17 18">
        <text>L-seryl-[protein] + ATP = O-phospho-L-seryl-[protein] + ADP + H(+)</text>
        <dbReference type="Rhea" id="RHEA:17989"/>
        <dbReference type="Rhea" id="RHEA-COMP:9863"/>
        <dbReference type="Rhea" id="RHEA-COMP:11604"/>
        <dbReference type="ChEBI" id="CHEBI:15378"/>
        <dbReference type="ChEBI" id="CHEBI:29999"/>
        <dbReference type="ChEBI" id="CHEBI:30616"/>
        <dbReference type="ChEBI" id="CHEBI:83421"/>
        <dbReference type="ChEBI" id="CHEBI:456216"/>
        <dbReference type="EC" id="2.7.11.1"/>
    </reaction>
</comment>
<evidence type="ECO:0000256" key="14">
    <source>
        <dbReference type="ARBA" id="ARBA00023170"/>
    </source>
</evidence>
<keyword evidence="3" id="KW-0245">EGF-like domain</keyword>
<evidence type="ECO:0000256" key="1">
    <source>
        <dbReference type="ARBA" id="ARBA00004479"/>
    </source>
</evidence>
<dbReference type="GO" id="GO:0106310">
    <property type="term" value="F:protein serine kinase activity"/>
    <property type="evidence" value="ECO:0007669"/>
    <property type="project" value="RHEA"/>
</dbReference>
<keyword evidence="15" id="KW-0325">Glycoprotein</keyword>
<dbReference type="GO" id="GO:0004674">
    <property type="term" value="F:protein serine/threonine kinase activity"/>
    <property type="evidence" value="ECO:0007669"/>
    <property type="project" value="UniProtKB-KW"/>
</dbReference>
<dbReference type="InterPro" id="IPR008271">
    <property type="entry name" value="Ser/Thr_kinase_AS"/>
</dbReference>
<gene>
    <name evidence="24" type="ORF">AMTR_s00022p00195410</name>
</gene>
<dbReference type="Gramene" id="ERN11623">
    <property type="protein sequence ID" value="ERN11623"/>
    <property type="gene ID" value="AMTR_s00022p00195410"/>
</dbReference>
<dbReference type="PROSITE" id="PS00108">
    <property type="entry name" value="PROTEIN_KINASE_ST"/>
    <property type="match status" value="1"/>
</dbReference>
<evidence type="ECO:0000256" key="10">
    <source>
        <dbReference type="ARBA" id="ARBA00022840"/>
    </source>
</evidence>
<dbReference type="Proteomes" id="UP000017836">
    <property type="component" value="Unassembled WGS sequence"/>
</dbReference>
<dbReference type="eggNOG" id="ENOG502QQEW">
    <property type="taxonomic scope" value="Eukaryota"/>
</dbReference>
<dbReference type="InterPro" id="IPR017441">
    <property type="entry name" value="Protein_kinase_ATP_BS"/>
</dbReference>
<dbReference type="PROSITE" id="PS00107">
    <property type="entry name" value="PROTEIN_KINASE_ATP"/>
    <property type="match status" value="1"/>
</dbReference>
<dbReference type="SMART" id="SM00220">
    <property type="entry name" value="S_TKc"/>
    <property type="match status" value="1"/>
</dbReference>
<dbReference type="InterPro" id="IPR011009">
    <property type="entry name" value="Kinase-like_dom_sf"/>
</dbReference>
<keyword evidence="10 18" id="KW-0067">ATP-binding</keyword>
<dbReference type="GO" id="GO:0005524">
    <property type="term" value="F:ATP binding"/>
    <property type="evidence" value="ECO:0007669"/>
    <property type="project" value="UniProtKB-UniRule"/>
</dbReference>
<dbReference type="PIRSF" id="PIRSF000641">
    <property type="entry name" value="SRK"/>
    <property type="match status" value="1"/>
</dbReference>
<dbReference type="GO" id="GO:0030246">
    <property type="term" value="F:carbohydrate binding"/>
    <property type="evidence" value="ECO:0007669"/>
    <property type="project" value="UniProtKB-KW"/>
</dbReference>
<evidence type="ECO:0000256" key="2">
    <source>
        <dbReference type="ARBA" id="ARBA00022527"/>
    </source>
</evidence>
<evidence type="ECO:0000256" key="7">
    <source>
        <dbReference type="ARBA" id="ARBA00022734"/>
    </source>
</evidence>
<evidence type="ECO:0000256" key="3">
    <source>
        <dbReference type="ARBA" id="ARBA00022536"/>
    </source>
</evidence>
<dbReference type="PANTHER" id="PTHR47976">
    <property type="entry name" value="G-TYPE LECTIN S-RECEPTOR-LIKE SERINE/THREONINE-PROTEIN KINASE SD2-5"/>
    <property type="match status" value="1"/>
</dbReference>
<dbReference type="InterPro" id="IPR001480">
    <property type="entry name" value="Bulb-type_lectin_dom"/>
</dbReference>
<dbReference type="PROSITE" id="PS50927">
    <property type="entry name" value="BULB_LECTIN"/>
    <property type="match status" value="1"/>
</dbReference>
<feature type="domain" description="Bulb-type lectin" evidence="23">
    <location>
        <begin position="37"/>
        <end position="152"/>
    </location>
</feature>
<evidence type="ECO:0000256" key="9">
    <source>
        <dbReference type="ARBA" id="ARBA00022777"/>
    </source>
</evidence>
<proteinExistence type="inferred from homology"/>
<evidence type="ECO:0000256" key="16">
    <source>
        <dbReference type="ARBA" id="ARBA00047899"/>
    </source>
</evidence>
<dbReference type="SUPFAM" id="SSF51110">
    <property type="entry name" value="alpha-D-mannose-specific plant lectins"/>
    <property type="match status" value="1"/>
</dbReference>
<feature type="domain" description="Protein kinase" evidence="22">
    <location>
        <begin position="499"/>
        <end position="773"/>
    </location>
</feature>
<dbReference type="PROSITE" id="PS50011">
    <property type="entry name" value="PROTEIN_KINASE_DOM"/>
    <property type="match status" value="1"/>
</dbReference>
<dbReference type="STRING" id="13333.W1PU85"/>
<sequence length="786" mass="88245">MTPAVMAPLTALLFFSSLPFLSLPRVSSQLNKNITLGTSLLSSSSNDSYRVSPSGEFAFGFYSIDRDQFLIGIWFAAISEKTLVWSANRDQPVQDGSIIQFTLDGKLGFTDSHGQQSWIYNGTDAATSASILDTGSFVLLNSRSSIVWQSFDHPTDTLLPGQSISEGTNLASSRLERDYRTGRYLLGFQTDGNLVLYQKYRQNLVPNVAYYASGTDGANSPLTFVFNRTGNLYLINSTNQIISTISSNIVNPVEDYYQRATLDFDGFFRQYSLLKNPNNGESWTRVSTIPGDKDACSVPGICGLNGYCVLNQDEKVECRCPHESFSFIDPNYTYAGCKNDFSIGCDAYSELDYSFSRLDNIDWPYGDYERLDSDMDVEKCMEACKADCWCDAAIYRTQKCWKKRMPLTDGREDGTLGGTALIKIRERSPAKKEEKEGKNLFVVGGFLISASAFLFLLTMVVIAYSVRRRRAFIRIPTTIENVETNLIPFKYSQLQAATDGFKERLGNGSFGSVYKGVIELGDLLEIAVKRLDKIVERGEKEFRTELSVIGRTHHKNLVRLVGFCDEGNQRLIVYEFMSNGSLADFLFGSIRPTWGERTRLAFGIARGIMYLHDECESPIIHCDIKPQNILLDRTYTPKIADFGLAKLLQSDQTRTDTDIRGTRGYVAPEWFRNVPISAKVDVYSFGIMLLEIVCCKRRMDLSQGLDKQVILSDWVYDCFYEGMVHELVEGDEEALDDVNQVERLVKVGLWCIQQDPSVRPSMKAVVQMIEGTIEVGVPPSSSSIWS</sequence>
<dbReference type="GO" id="GO:0004672">
    <property type="term" value="F:protein kinase activity"/>
    <property type="evidence" value="ECO:0000318"/>
    <property type="project" value="GO_Central"/>
</dbReference>
<dbReference type="PANTHER" id="PTHR47976:SF108">
    <property type="entry name" value="G-TYPE LECTIN S-RECEPTOR-LIKE SERINE_THREONINE-PROTEIN KINASE LECRK1"/>
    <property type="match status" value="1"/>
</dbReference>
<keyword evidence="8 18" id="KW-0547">Nucleotide-binding</keyword>
<keyword evidence="14" id="KW-0675">Receptor</keyword>
<keyword evidence="7" id="KW-0430">Lectin</keyword>
<dbReference type="CDD" id="cd14066">
    <property type="entry name" value="STKc_IRAK"/>
    <property type="match status" value="1"/>
</dbReference>
<reference evidence="25" key="1">
    <citation type="journal article" date="2013" name="Science">
        <title>The Amborella genome and the evolution of flowering plants.</title>
        <authorList>
            <consortium name="Amborella Genome Project"/>
        </authorList>
    </citation>
    <scope>NUCLEOTIDE SEQUENCE [LARGE SCALE GENOMIC DNA]</scope>
</reference>
<evidence type="ECO:0000256" key="6">
    <source>
        <dbReference type="ARBA" id="ARBA00022729"/>
    </source>
</evidence>
<dbReference type="Gene3D" id="3.30.200.20">
    <property type="entry name" value="Phosphorylase Kinase, domain 1"/>
    <property type="match status" value="1"/>
</dbReference>
<dbReference type="Gene3D" id="2.90.10.10">
    <property type="entry name" value="Bulb-type lectin domain"/>
    <property type="match status" value="2"/>
</dbReference>
<dbReference type="AlphaFoldDB" id="W1PU85"/>
<dbReference type="InterPro" id="IPR003609">
    <property type="entry name" value="Pan_app"/>
</dbReference>
<dbReference type="InterPro" id="IPR036426">
    <property type="entry name" value="Bulb-type_lectin_dom_sf"/>
</dbReference>
<comment type="catalytic activity">
    <reaction evidence="16 18">
        <text>L-threonyl-[protein] + ATP = O-phospho-L-threonyl-[protein] + ADP + H(+)</text>
        <dbReference type="Rhea" id="RHEA:46608"/>
        <dbReference type="Rhea" id="RHEA-COMP:11060"/>
        <dbReference type="Rhea" id="RHEA-COMP:11605"/>
        <dbReference type="ChEBI" id="CHEBI:15378"/>
        <dbReference type="ChEBI" id="CHEBI:30013"/>
        <dbReference type="ChEBI" id="CHEBI:30616"/>
        <dbReference type="ChEBI" id="CHEBI:61977"/>
        <dbReference type="ChEBI" id="CHEBI:456216"/>
        <dbReference type="EC" id="2.7.11.1"/>
    </reaction>
</comment>
<dbReference type="SMART" id="SM00108">
    <property type="entry name" value="B_lectin"/>
    <property type="match status" value="1"/>
</dbReference>
<dbReference type="Pfam" id="PF08276">
    <property type="entry name" value="PAN_2"/>
    <property type="match status" value="1"/>
</dbReference>
<dbReference type="SUPFAM" id="SSF56112">
    <property type="entry name" value="Protein kinase-like (PK-like)"/>
    <property type="match status" value="1"/>
</dbReference>
<keyword evidence="9 18" id="KW-0418">Kinase</keyword>
<comment type="similarity">
    <text evidence="18">Belongs to the protein kinase superfamily. Ser/Thr protein kinase family.</text>
</comment>
<protein>
    <recommendedName>
        <fullName evidence="18">Receptor-like serine/threonine-protein kinase</fullName>
        <ecNumber evidence="18">2.7.11.1</ecNumber>
    </recommendedName>
</protein>
<dbReference type="FunFam" id="1.10.510.10:FF:000237">
    <property type="entry name" value="G-type lectin S-receptor-like serine/threonine-protein kinase"/>
    <property type="match status" value="1"/>
</dbReference>
<dbReference type="GO" id="GO:0016020">
    <property type="term" value="C:membrane"/>
    <property type="evidence" value="ECO:0007669"/>
    <property type="project" value="UniProtKB-SubCell"/>
</dbReference>
<dbReference type="InterPro" id="IPR000719">
    <property type="entry name" value="Prot_kinase_dom"/>
</dbReference>
<keyword evidence="11 20" id="KW-1133">Transmembrane helix</keyword>
<dbReference type="EMBL" id="KI392687">
    <property type="protein sequence ID" value="ERN11623.1"/>
    <property type="molecule type" value="Genomic_DNA"/>
</dbReference>
<dbReference type="InterPro" id="IPR024171">
    <property type="entry name" value="SRK-like_kinase"/>
</dbReference>
<feature type="binding site" evidence="19">
    <location>
        <position position="529"/>
    </location>
    <ligand>
        <name>ATP</name>
        <dbReference type="ChEBI" id="CHEBI:30616"/>
    </ligand>
</feature>
<dbReference type="EC" id="2.7.11.1" evidence="18"/>